<organism evidence="2 3">
    <name type="scientific">Bifidobacterium myosotis</name>
    <dbReference type="NCBI Taxonomy" id="1630166"/>
    <lineage>
        <taxon>Bacteria</taxon>
        <taxon>Bacillati</taxon>
        <taxon>Actinomycetota</taxon>
        <taxon>Actinomycetes</taxon>
        <taxon>Bifidobacteriales</taxon>
        <taxon>Bifidobacteriaceae</taxon>
        <taxon>Bifidobacterium</taxon>
    </lineage>
</organism>
<dbReference type="EMBL" id="MWWW01000012">
    <property type="protein sequence ID" value="OZG59802.1"/>
    <property type="molecule type" value="Genomic_DNA"/>
</dbReference>
<name>A0A261FKV1_9BIFI</name>
<dbReference type="Pfam" id="PF14019">
    <property type="entry name" value="DUF4235"/>
    <property type="match status" value="1"/>
</dbReference>
<accession>A0A261FKV1</accession>
<protein>
    <recommendedName>
        <fullName evidence="4">DUF4235 domain-containing protein</fullName>
    </recommendedName>
</protein>
<keyword evidence="3" id="KW-1185">Reference proteome</keyword>
<proteinExistence type="predicted"/>
<sequence length="159" mass="16430">MSSAKHTARHDSPIDSGMVASSSTASHETFSGASGTSTPSETSAGADAAIAGLHRIDEKVNALRASREADPDTLLDKAFKATAPALVGMVAGKVFQTLWDKGTARRNLRKGLAADAPQGLVMSLAFAAASAAFGAVISQLSDRGSQALVNRRHRKSRAK</sequence>
<comment type="caution">
    <text evidence="2">The sequence shown here is derived from an EMBL/GenBank/DDBJ whole genome shotgun (WGS) entry which is preliminary data.</text>
</comment>
<evidence type="ECO:0000256" key="1">
    <source>
        <dbReference type="SAM" id="MobiDB-lite"/>
    </source>
</evidence>
<evidence type="ECO:0008006" key="4">
    <source>
        <dbReference type="Google" id="ProtNLM"/>
    </source>
</evidence>
<gene>
    <name evidence="2" type="ORF">BMYO_1131</name>
</gene>
<dbReference type="AlphaFoldDB" id="A0A261FKV1"/>
<reference evidence="2 3" key="1">
    <citation type="journal article" date="2017" name="BMC Genomics">
        <title>Comparative genomic and phylogenomic analyses of the Bifidobacteriaceae family.</title>
        <authorList>
            <person name="Lugli G.A."/>
            <person name="Milani C."/>
            <person name="Turroni F."/>
            <person name="Duranti S."/>
            <person name="Mancabelli L."/>
            <person name="Mangifesta M."/>
            <person name="Ferrario C."/>
            <person name="Modesto M."/>
            <person name="Mattarelli P."/>
            <person name="Jiri K."/>
            <person name="van Sinderen D."/>
            <person name="Ventura M."/>
        </authorList>
    </citation>
    <scope>NUCLEOTIDE SEQUENCE [LARGE SCALE GENOMIC DNA]</scope>
    <source>
        <strain evidence="2 3">DSM 100196</strain>
    </source>
</reference>
<feature type="compositionally biased region" description="Polar residues" evidence="1">
    <location>
        <begin position="19"/>
        <end position="43"/>
    </location>
</feature>
<evidence type="ECO:0000313" key="3">
    <source>
        <dbReference type="Proteomes" id="UP000216871"/>
    </source>
</evidence>
<dbReference type="Proteomes" id="UP000216871">
    <property type="component" value="Unassembled WGS sequence"/>
</dbReference>
<feature type="region of interest" description="Disordered" evidence="1">
    <location>
        <begin position="1"/>
        <end position="44"/>
    </location>
</feature>
<dbReference type="InterPro" id="IPR025329">
    <property type="entry name" value="DUF4235"/>
</dbReference>
<evidence type="ECO:0000313" key="2">
    <source>
        <dbReference type="EMBL" id="OZG59802.1"/>
    </source>
</evidence>